<proteinExistence type="predicted"/>
<comment type="caution">
    <text evidence="1">The sequence shown here is derived from an EMBL/GenBank/DDBJ whole genome shotgun (WGS) entry which is preliminary data.</text>
</comment>
<accession>A0A2S5IZG5</accession>
<reference evidence="1 2" key="1">
    <citation type="journal article" date="2014" name="Int. J. Syst. Evol. Microbiol.">
        <title>Arthrobacter pityocampae sp. nov., isolated from Thaumetopoea pityocampa (Lep., Thaumetopoeidae).</title>
        <authorList>
            <person name="Ince I.A."/>
            <person name="Demirbag Z."/>
            <person name="Kati H."/>
        </authorList>
    </citation>
    <scope>NUCLEOTIDE SEQUENCE [LARGE SCALE GENOMIC DNA]</scope>
    <source>
        <strain evidence="1 2">Tp2</strain>
    </source>
</reference>
<protein>
    <recommendedName>
        <fullName evidence="3">STAS domain-containing protein</fullName>
    </recommendedName>
</protein>
<dbReference type="EMBL" id="PRKW01000002">
    <property type="protein sequence ID" value="PPB49949.1"/>
    <property type="molecule type" value="Genomic_DNA"/>
</dbReference>
<dbReference type="RefSeq" id="WP_104120444.1">
    <property type="nucleotide sequence ID" value="NZ_PRKW01000002.1"/>
</dbReference>
<evidence type="ECO:0000313" key="2">
    <source>
        <dbReference type="Proteomes" id="UP000239297"/>
    </source>
</evidence>
<sequence>MRRRPIASAGAAQGSARTAYRRGTAGLGADSEETMRRRAMAMHPSSSNRKLKILVSADAEAHIVRILVHGCVSSVNLHALDLVVRRAATLSPGTNVVLDLSEAQAWDSVRTDLYPDSITARLTAQGAAPAPFPLGVIAPAP</sequence>
<gene>
    <name evidence="1" type="ORF">C4K88_04475</name>
</gene>
<evidence type="ECO:0000313" key="1">
    <source>
        <dbReference type="EMBL" id="PPB49949.1"/>
    </source>
</evidence>
<dbReference type="AlphaFoldDB" id="A0A2S5IZG5"/>
<organism evidence="1 2">
    <name type="scientific">Arthrobacter pityocampae</name>
    <dbReference type="NCBI Taxonomy" id="547334"/>
    <lineage>
        <taxon>Bacteria</taxon>
        <taxon>Bacillati</taxon>
        <taxon>Actinomycetota</taxon>
        <taxon>Actinomycetes</taxon>
        <taxon>Micrococcales</taxon>
        <taxon>Micrococcaceae</taxon>
        <taxon>Arthrobacter</taxon>
    </lineage>
</organism>
<evidence type="ECO:0008006" key="3">
    <source>
        <dbReference type="Google" id="ProtNLM"/>
    </source>
</evidence>
<keyword evidence="2" id="KW-1185">Reference proteome</keyword>
<name>A0A2S5IZG5_9MICC</name>
<dbReference type="OrthoDB" id="4952924at2"/>
<dbReference type="Proteomes" id="UP000239297">
    <property type="component" value="Unassembled WGS sequence"/>
</dbReference>